<reference evidence="2 3" key="1">
    <citation type="submission" date="2020-01" db="EMBL/GenBank/DDBJ databases">
        <title>Genome analysis.</title>
        <authorList>
            <person name="Wu S."/>
            <person name="Wang G."/>
        </authorList>
    </citation>
    <scope>NUCLEOTIDE SEQUENCE [LARGE SCALE GENOMIC DNA]</scope>
    <source>
        <strain evidence="2 3">SYL130</strain>
    </source>
</reference>
<protein>
    <recommendedName>
        <fullName evidence="4">Outer membrane lipoprotein-sorting protein</fullName>
    </recommendedName>
</protein>
<proteinExistence type="predicted"/>
<organism evidence="2 3">
    <name type="scientific">Sediminibacterium roseum</name>
    <dbReference type="NCBI Taxonomy" id="1978412"/>
    <lineage>
        <taxon>Bacteria</taxon>
        <taxon>Pseudomonadati</taxon>
        <taxon>Bacteroidota</taxon>
        <taxon>Chitinophagia</taxon>
        <taxon>Chitinophagales</taxon>
        <taxon>Chitinophagaceae</taxon>
        <taxon>Sediminibacterium</taxon>
    </lineage>
</organism>
<evidence type="ECO:0000313" key="3">
    <source>
        <dbReference type="Proteomes" id="UP000753802"/>
    </source>
</evidence>
<sequence length="245" mass="28713">MFPKYLSILCIVLGFSAYASAGSEPVGLQKMYKQYAGKWYRTFTFTQTTERYRNDSLQNKQTWYEACIFPDRFRIDFNVPDSGNAVIYKNDSSYNFRRGKLRAARKEENDLIFLLGGMYFYSYEAVTAKLRSLGYDLDRSFETTFQGKPVYVVGANSEGEKVNQLWIDKEKLCVVRFFKYENGRKEEGVFEDHIKAGAGWTESKVSFYIDDKLLQKEYYHNFKANAALDEKLFDPTQFGSWHWVK</sequence>
<feature type="chain" id="PRO_5046442534" description="Outer membrane lipoprotein-sorting protein" evidence="1">
    <location>
        <begin position="22"/>
        <end position="245"/>
    </location>
</feature>
<name>A0ABW9ZUM3_9BACT</name>
<dbReference type="EMBL" id="JAACJS010000015">
    <property type="protein sequence ID" value="NCI50846.1"/>
    <property type="molecule type" value="Genomic_DNA"/>
</dbReference>
<accession>A0ABW9ZUM3</accession>
<gene>
    <name evidence="2" type="ORF">GWC95_12985</name>
</gene>
<feature type="signal peptide" evidence="1">
    <location>
        <begin position="1"/>
        <end position="21"/>
    </location>
</feature>
<evidence type="ECO:0000256" key="1">
    <source>
        <dbReference type="SAM" id="SignalP"/>
    </source>
</evidence>
<evidence type="ECO:0008006" key="4">
    <source>
        <dbReference type="Google" id="ProtNLM"/>
    </source>
</evidence>
<dbReference type="Proteomes" id="UP000753802">
    <property type="component" value="Unassembled WGS sequence"/>
</dbReference>
<comment type="caution">
    <text evidence="2">The sequence shown here is derived from an EMBL/GenBank/DDBJ whole genome shotgun (WGS) entry which is preliminary data.</text>
</comment>
<keyword evidence="3" id="KW-1185">Reference proteome</keyword>
<dbReference type="RefSeq" id="WP_161819153.1">
    <property type="nucleotide sequence ID" value="NZ_JAACJS010000015.1"/>
</dbReference>
<evidence type="ECO:0000313" key="2">
    <source>
        <dbReference type="EMBL" id="NCI50846.1"/>
    </source>
</evidence>
<keyword evidence="1" id="KW-0732">Signal</keyword>